<proteinExistence type="predicted"/>
<sequence>MRHLKIVMYLFHIYIILSSCAKAQDDRII</sequence>
<dbReference type="PROSITE" id="PS51257">
    <property type="entry name" value="PROKAR_LIPOPROTEIN"/>
    <property type="match status" value="1"/>
</dbReference>
<evidence type="ECO:0000313" key="1">
    <source>
        <dbReference type="EMBL" id="SCM79347.1"/>
    </source>
</evidence>
<dbReference type="EMBL" id="FMJD01000013">
    <property type="protein sequence ID" value="SCM79347.1"/>
    <property type="molecule type" value="Genomic_DNA"/>
</dbReference>
<reference evidence="1" key="1">
    <citation type="submission" date="2016-08" db="EMBL/GenBank/DDBJ databases">
        <authorList>
            <person name="Seilhamer J.J."/>
        </authorList>
    </citation>
    <scope>NUCLEOTIDE SEQUENCE</scope>
    <source>
        <strain evidence="1">86</strain>
    </source>
</reference>
<name>A0A212LPA9_9HYPH</name>
<protein>
    <submittedName>
        <fullName evidence="1">Uncharacterized protein</fullName>
    </submittedName>
</protein>
<accession>A0A212LPA9</accession>
<dbReference type="AlphaFoldDB" id="A0A212LPA9"/>
<gene>
    <name evidence="1" type="ORF">KL86PLE_90356</name>
</gene>
<organism evidence="1">
    <name type="scientific">uncultured Pleomorphomonas sp</name>
    <dbReference type="NCBI Taxonomy" id="442121"/>
    <lineage>
        <taxon>Bacteria</taxon>
        <taxon>Pseudomonadati</taxon>
        <taxon>Pseudomonadota</taxon>
        <taxon>Alphaproteobacteria</taxon>
        <taxon>Hyphomicrobiales</taxon>
        <taxon>Pleomorphomonadaceae</taxon>
        <taxon>Pleomorphomonas</taxon>
        <taxon>environmental samples</taxon>
    </lineage>
</organism>